<evidence type="ECO:0000256" key="4">
    <source>
        <dbReference type="ARBA" id="ARBA00023136"/>
    </source>
</evidence>
<reference evidence="7" key="2">
    <citation type="submission" date="2020-09" db="EMBL/GenBank/DDBJ databases">
        <authorList>
            <person name="Sun Q."/>
            <person name="Zhou Y."/>
        </authorList>
    </citation>
    <scope>NUCLEOTIDE SEQUENCE</scope>
    <source>
        <strain evidence="7">CGMCC 1.14988</strain>
    </source>
</reference>
<feature type="region of interest" description="Disordered" evidence="5">
    <location>
        <begin position="367"/>
        <end position="400"/>
    </location>
</feature>
<organism evidence="7 8">
    <name type="scientific">Egicoccus halophilus</name>
    <dbReference type="NCBI Taxonomy" id="1670830"/>
    <lineage>
        <taxon>Bacteria</taxon>
        <taxon>Bacillati</taxon>
        <taxon>Actinomycetota</taxon>
        <taxon>Nitriliruptoria</taxon>
        <taxon>Egicoccales</taxon>
        <taxon>Egicoccaceae</taxon>
        <taxon>Egicoccus</taxon>
    </lineage>
</organism>
<evidence type="ECO:0000256" key="1">
    <source>
        <dbReference type="ARBA" id="ARBA00004141"/>
    </source>
</evidence>
<evidence type="ECO:0000256" key="2">
    <source>
        <dbReference type="ARBA" id="ARBA00022692"/>
    </source>
</evidence>
<reference evidence="7" key="1">
    <citation type="journal article" date="2014" name="Int. J. Syst. Evol. Microbiol.">
        <title>Complete genome sequence of Corynebacterium casei LMG S-19264T (=DSM 44701T), isolated from a smear-ripened cheese.</title>
        <authorList>
            <consortium name="US DOE Joint Genome Institute (JGI-PGF)"/>
            <person name="Walter F."/>
            <person name="Albersmeier A."/>
            <person name="Kalinowski J."/>
            <person name="Ruckert C."/>
        </authorList>
    </citation>
    <scope>NUCLEOTIDE SEQUENCE</scope>
    <source>
        <strain evidence="7">CGMCC 1.14988</strain>
    </source>
</reference>
<evidence type="ECO:0000313" key="8">
    <source>
        <dbReference type="Proteomes" id="UP000650511"/>
    </source>
</evidence>
<dbReference type="OrthoDB" id="5187293at2"/>
<evidence type="ECO:0000313" key="7">
    <source>
        <dbReference type="EMBL" id="GGI09139.1"/>
    </source>
</evidence>
<dbReference type="CDD" id="cd16914">
    <property type="entry name" value="EcfT"/>
    <property type="match status" value="1"/>
</dbReference>
<comment type="caution">
    <text evidence="7">The sequence shown here is derived from an EMBL/GenBank/DDBJ whole genome shotgun (WGS) entry which is preliminary data.</text>
</comment>
<comment type="subcellular location">
    <subcellularLocation>
        <location evidence="1">Membrane</location>
        <topology evidence="1">Multi-pass membrane protein</topology>
    </subcellularLocation>
</comment>
<gene>
    <name evidence="7" type="ORF">GCM10011354_32590</name>
</gene>
<dbReference type="Proteomes" id="UP000650511">
    <property type="component" value="Unassembled WGS sequence"/>
</dbReference>
<feature type="transmembrane region" description="Helical" evidence="6">
    <location>
        <begin position="242"/>
        <end position="262"/>
    </location>
</feature>
<feature type="transmembrane region" description="Helical" evidence="6">
    <location>
        <begin position="24"/>
        <end position="56"/>
    </location>
</feature>
<dbReference type="Pfam" id="PF02361">
    <property type="entry name" value="CbiQ"/>
    <property type="match status" value="1"/>
</dbReference>
<dbReference type="PANTHER" id="PTHR33514">
    <property type="entry name" value="PROTEIN ABCI12, CHLOROPLASTIC"/>
    <property type="match status" value="1"/>
</dbReference>
<feature type="transmembrane region" description="Helical" evidence="6">
    <location>
        <begin position="339"/>
        <end position="361"/>
    </location>
</feature>
<keyword evidence="2 6" id="KW-0812">Transmembrane</keyword>
<keyword evidence="3 6" id="KW-1133">Transmembrane helix</keyword>
<accession>A0A8J3ACW3</accession>
<dbReference type="PANTHER" id="PTHR33514:SF15">
    <property type="entry name" value="COBALT TRANSPORT PROTEIN"/>
    <property type="match status" value="1"/>
</dbReference>
<dbReference type="GO" id="GO:0005886">
    <property type="term" value="C:plasma membrane"/>
    <property type="evidence" value="ECO:0007669"/>
    <property type="project" value="UniProtKB-ARBA"/>
</dbReference>
<evidence type="ECO:0000256" key="6">
    <source>
        <dbReference type="SAM" id="Phobius"/>
    </source>
</evidence>
<sequence>MDGPGQRRRPARPLLPRPLHPGAWWLWALGLATVATRTFNPLLLGLVLVVAGYVVAARRTAAPWARSFAMFLKLGLVVLTIRLVFQVVLGVAQGDTLLFTLPEADLPDWAAGVTLGGSVTLESVVAAFVDGLRLATILACVGAANALANPKRLLASMPSALYEIGVAVVVALSFAPSLVGSVQRIRAARRLRGRPDRGLRSVLSVALPVVEDALERSLALAAAMDSRGYGRRADVPVRVQRLTGVLTLTGLLGTSVGVYGMLDTGSPVLLGLPALVFGLVAGLTGVRLAGRRTVRSRYRPDPWAAPERLTAGVGVLAAVAAFVGGMLDPVSLEPAFVPLTAPSLPLVPTLGLLAALLPAWLTPPPTLSGGNGEGTGSHAVGADPGDRTAAGSGPRVEVQT</sequence>
<feature type="transmembrane region" description="Helical" evidence="6">
    <location>
        <begin position="160"/>
        <end position="182"/>
    </location>
</feature>
<feature type="transmembrane region" description="Helical" evidence="6">
    <location>
        <begin position="268"/>
        <end position="289"/>
    </location>
</feature>
<dbReference type="EMBL" id="BMHA01000014">
    <property type="protein sequence ID" value="GGI09139.1"/>
    <property type="molecule type" value="Genomic_DNA"/>
</dbReference>
<evidence type="ECO:0000256" key="3">
    <source>
        <dbReference type="ARBA" id="ARBA00022989"/>
    </source>
</evidence>
<proteinExistence type="predicted"/>
<dbReference type="InterPro" id="IPR003339">
    <property type="entry name" value="ABC/ECF_trnsptr_transmembrane"/>
</dbReference>
<protein>
    <submittedName>
        <fullName evidence="7">Cobalt ABC transporter permease</fullName>
    </submittedName>
</protein>
<dbReference type="AlphaFoldDB" id="A0A8J3ACW3"/>
<evidence type="ECO:0000256" key="5">
    <source>
        <dbReference type="SAM" id="MobiDB-lite"/>
    </source>
</evidence>
<keyword evidence="4 6" id="KW-0472">Membrane</keyword>
<name>A0A8J3ACW3_9ACTN</name>
<feature type="transmembrane region" description="Helical" evidence="6">
    <location>
        <begin position="68"/>
        <end position="92"/>
    </location>
</feature>
<keyword evidence="8" id="KW-1185">Reference proteome</keyword>
<feature type="transmembrane region" description="Helical" evidence="6">
    <location>
        <begin position="309"/>
        <end position="327"/>
    </location>
</feature>